<dbReference type="AlphaFoldDB" id="A0A7W5VQY0"/>
<sequence>MFLHTDVGDGLGAGRKLAGQAKKMTKKVCDLPGACG</sequence>
<evidence type="ECO:0000313" key="2">
    <source>
        <dbReference type="Proteomes" id="UP000579945"/>
    </source>
</evidence>
<proteinExistence type="predicted"/>
<keyword evidence="2" id="KW-1185">Reference proteome</keyword>
<dbReference type="Proteomes" id="UP000579945">
    <property type="component" value="Unassembled WGS sequence"/>
</dbReference>
<gene>
    <name evidence="1" type="ORF">FHR33_008627</name>
</gene>
<name>A0A7W5VQY0_9ACTN</name>
<protein>
    <submittedName>
        <fullName evidence="1">Uncharacterized protein</fullName>
    </submittedName>
</protein>
<accession>A0A7W5VQY0</accession>
<reference evidence="1 2" key="1">
    <citation type="submission" date="2020-08" db="EMBL/GenBank/DDBJ databases">
        <title>Sequencing the genomes of 1000 actinobacteria strains.</title>
        <authorList>
            <person name="Klenk H.-P."/>
        </authorList>
    </citation>
    <scope>NUCLEOTIDE SEQUENCE [LARGE SCALE GENOMIC DNA]</scope>
    <source>
        <strain evidence="1 2">DSM 44320</strain>
    </source>
</reference>
<organism evidence="1 2">
    <name type="scientific">Nonomuraea dietziae</name>
    <dbReference type="NCBI Taxonomy" id="65515"/>
    <lineage>
        <taxon>Bacteria</taxon>
        <taxon>Bacillati</taxon>
        <taxon>Actinomycetota</taxon>
        <taxon>Actinomycetes</taxon>
        <taxon>Streptosporangiales</taxon>
        <taxon>Streptosporangiaceae</taxon>
        <taxon>Nonomuraea</taxon>
    </lineage>
</organism>
<comment type="caution">
    <text evidence="1">The sequence shown here is derived from an EMBL/GenBank/DDBJ whole genome shotgun (WGS) entry which is preliminary data.</text>
</comment>
<dbReference type="EMBL" id="JACIBV010000001">
    <property type="protein sequence ID" value="MBB3732767.1"/>
    <property type="molecule type" value="Genomic_DNA"/>
</dbReference>
<evidence type="ECO:0000313" key="1">
    <source>
        <dbReference type="EMBL" id="MBB3732767.1"/>
    </source>
</evidence>